<reference evidence="2" key="1">
    <citation type="submission" date="2013-08" db="EMBL/GenBank/DDBJ databases">
        <authorList>
            <person name="Mendez C."/>
            <person name="Richter M."/>
            <person name="Ferrer M."/>
            <person name="Sanchez J."/>
        </authorList>
    </citation>
    <scope>NUCLEOTIDE SEQUENCE</scope>
</reference>
<dbReference type="InterPro" id="IPR000119">
    <property type="entry name" value="Hist_DNA-bd"/>
</dbReference>
<dbReference type="PANTHER" id="PTHR33175">
    <property type="entry name" value="DNA-BINDING PROTEIN HU"/>
    <property type="match status" value="1"/>
</dbReference>
<dbReference type="CDD" id="cd00591">
    <property type="entry name" value="HU_IHF"/>
    <property type="match status" value="1"/>
</dbReference>
<dbReference type="EMBL" id="AUZY01011403">
    <property type="protein sequence ID" value="EQD34734.1"/>
    <property type="molecule type" value="Genomic_DNA"/>
</dbReference>
<dbReference type="Pfam" id="PF00216">
    <property type="entry name" value="Bac_DNA_binding"/>
    <property type="match status" value="1"/>
</dbReference>
<sequence length="114" mass="12735">MNRRELAKTLQSKVVVQYEDGTGEPIFQNFAMADDTLKLIFDLIGQRLEAGEEVSIAGFGRWKVRPTAAGVRRNPQTQEMVRVPASQKVRFYPATALKGSVAGKSATRRRSPKR</sequence>
<dbReference type="GO" id="GO:0003677">
    <property type="term" value="F:DNA binding"/>
    <property type="evidence" value="ECO:0007669"/>
    <property type="project" value="UniProtKB-KW"/>
</dbReference>
<keyword evidence="1" id="KW-0238">DNA-binding</keyword>
<name>T1A0X5_9ZZZZ</name>
<reference evidence="2" key="2">
    <citation type="journal article" date="2014" name="ISME J.">
        <title>Microbial stratification in low pH oxic and suboxic macroscopic growths along an acid mine drainage.</title>
        <authorList>
            <person name="Mendez-Garcia C."/>
            <person name="Mesa V."/>
            <person name="Sprenger R.R."/>
            <person name="Richter M."/>
            <person name="Diez M.S."/>
            <person name="Solano J."/>
            <person name="Bargiela R."/>
            <person name="Golyshina O.V."/>
            <person name="Manteca A."/>
            <person name="Ramos J.L."/>
            <person name="Gallego J.R."/>
            <person name="Llorente I."/>
            <person name="Martins Dos Santos V.A."/>
            <person name="Jensen O.N."/>
            <person name="Pelaez A.I."/>
            <person name="Sanchez J."/>
            <person name="Ferrer M."/>
        </authorList>
    </citation>
    <scope>NUCLEOTIDE SEQUENCE</scope>
</reference>
<proteinExistence type="predicted"/>
<organism evidence="2">
    <name type="scientific">mine drainage metagenome</name>
    <dbReference type="NCBI Taxonomy" id="410659"/>
    <lineage>
        <taxon>unclassified sequences</taxon>
        <taxon>metagenomes</taxon>
        <taxon>ecological metagenomes</taxon>
    </lineage>
</organism>
<dbReference type="AlphaFoldDB" id="T1A0X5"/>
<dbReference type="GO" id="GO:0030527">
    <property type="term" value="F:structural constituent of chromatin"/>
    <property type="evidence" value="ECO:0007669"/>
    <property type="project" value="InterPro"/>
</dbReference>
<protein>
    <submittedName>
        <fullName evidence="2">Integration host factor, alpha subunit</fullName>
    </submittedName>
</protein>
<dbReference type="SMART" id="SM00411">
    <property type="entry name" value="BHL"/>
    <property type="match status" value="1"/>
</dbReference>
<dbReference type="PANTHER" id="PTHR33175:SF3">
    <property type="entry name" value="DNA-BINDING PROTEIN HU-BETA"/>
    <property type="match status" value="1"/>
</dbReference>
<dbReference type="InterPro" id="IPR010992">
    <property type="entry name" value="IHF-like_DNA-bd_dom_sf"/>
</dbReference>
<comment type="caution">
    <text evidence="2">The sequence shown here is derived from an EMBL/GenBank/DDBJ whole genome shotgun (WGS) entry which is preliminary data.</text>
</comment>
<evidence type="ECO:0000256" key="1">
    <source>
        <dbReference type="ARBA" id="ARBA00023125"/>
    </source>
</evidence>
<evidence type="ECO:0000313" key="2">
    <source>
        <dbReference type="EMBL" id="EQD34734.1"/>
    </source>
</evidence>
<accession>T1A0X5</accession>
<dbReference type="Gene3D" id="4.10.520.10">
    <property type="entry name" value="IHF-like DNA-binding proteins"/>
    <property type="match status" value="1"/>
</dbReference>
<gene>
    <name evidence="2" type="ORF">B1B_17081</name>
</gene>
<dbReference type="SUPFAM" id="SSF47729">
    <property type="entry name" value="IHF-like DNA-binding proteins"/>
    <property type="match status" value="1"/>
</dbReference>